<dbReference type="EMBL" id="JAEHOD010000047">
    <property type="protein sequence ID" value="KAG2437064.1"/>
    <property type="molecule type" value="Genomic_DNA"/>
</dbReference>
<evidence type="ECO:0000259" key="2">
    <source>
        <dbReference type="PROSITE" id="PS50011"/>
    </source>
</evidence>
<feature type="compositionally biased region" description="Low complexity" evidence="1">
    <location>
        <begin position="1083"/>
        <end position="1098"/>
    </location>
</feature>
<feature type="compositionally biased region" description="Low complexity" evidence="1">
    <location>
        <begin position="1609"/>
        <end position="1633"/>
    </location>
</feature>
<evidence type="ECO:0000256" key="1">
    <source>
        <dbReference type="SAM" id="MobiDB-lite"/>
    </source>
</evidence>
<dbReference type="PROSITE" id="PS00108">
    <property type="entry name" value="PROTEIN_KINASE_ST"/>
    <property type="match status" value="1"/>
</dbReference>
<dbReference type="InterPro" id="IPR008271">
    <property type="entry name" value="Ser/Thr_kinase_AS"/>
</dbReference>
<feature type="region of interest" description="Disordered" evidence="1">
    <location>
        <begin position="948"/>
        <end position="969"/>
    </location>
</feature>
<dbReference type="SUPFAM" id="SSF56112">
    <property type="entry name" value="Protein kinase-like (PK-like)"/>
    <property type="match status" value="1"/>
</dbReference>
<feature type="compositionally biased region" description="Gly residues" evidence="1">
    <location>
        <begin position="239"/>
        <end position="273"/>
    </location>
</feature>
<dbReference type="Proteomes" id="UP000613740">
    <property type="component" value="Unassembled WGS sequence"/>
</dbReference>
<organism evidence="3 4">
    <name type="scientific">Chlamydomonas schloesseri</name>
    <dbReference type="NCBI Taxonomy" id="2026947"/>
    <lineage>
        <taxon>Eukaryota</taxon>
        <taxon>Viridiplantae</taxon>
        <taxon>Chlorophyta</taxon>
        <taxon>core chlorophytes</taxon>
        <taxon>Chlorophyceae</taxon>
        <taxon>CS clade</taxon>
        <taxon>Chlamydomonadales</taxon>
        <taxon>Chlamydomonadaceae</taxon>
        <taxon>Chlamydomonas</taxon>
    </lineage>
</organism>
<dbReference type="SMART" id="SM00220">
    <property type="entry name" value="S_TKc"/>
    <property type="match status" value="1"/>
</dbReference>
<dbReference type="PANTHER" id="PTHR44329">
    <property type="entry name" value="SERINE/THREONINE-PROTEIN KINASE TNNI3K-RELATED"/>
    <property type="match status" value="1"/>
</dbReference>
<feature type="region of interest" description="Disordered" evidence="1">
    <location>
        <begin position="1482"/>
        <end position="1502"/>
    </location>
</feature>
<evidence type="ECO:0000313" key="3">
    <source>
        <dbReference type="EMBL" id="KAG2437064.1"/>
    </source>
</evidence>
<feature type="region of interest" description="Disordered" evidence="1">
    <location>
        <begin position="287"/>
        <end position="306"/>
    </location>
</feature>
<name>A0A835T1E2_9CHLO</name>
<feature type="compositionally biased region" description="Gly residues" evidence="1">
    <location>
        <begin position="1644"/>
        <end position="1659"/>
    </location>
</feature>
<feature type="region of interest" description="Disordered" evidence="1">
    <location>
        <begin position="1716"/>
        <end position="1802"/>
    </location>
</feature>
<dbReference type="InterPro" id="IPR051681">
    <property type="entry name" value="Ser/Thr_Kinases-Pseudokinases"/>
</dbReference>
<feature type="region of interest" description="Disordered" evidence="1">
    <location>
        <begin position="238"/>
        <end position="281"/>
    </location>
</feature>
<reference evidence="3" key="1">
    <citation type="journal article" date="2020" name="bioRxiv">
        <title>Comparative genomics of Chlamydomonas.</title>
        <authorList>
            <person name="Craig R.J."/>
            <person name="Hasan A.R."/>
            <person name="Ness R.W."/>
            <person name="Keightley P.D."/>
        </authorList>
    </citation>
    <scope>NUCLEOTIDE SEQUENCE</scope>
    <source>
        <strain evidence="3">CCAP 11/173</strain>
    </source>
</reference>
<feature type="compositionally biased region" description="Polar residues" evidence="1">
    <location>
        <begin position="288"/>
        <end position="302"/>
    </location>
</feature>
<feature type="compositionally biased region" description="Polar residues" evidence="1">
    <location>
        <begin position="1720"/>
        <end position="1734"/>
    </location>
</feature>
<gene>
    <name evidence="3" type="ORF">HYH02_011324</name>
</gene>
<feature type="region of interest" description="Disordered" evidence="1">
    <location>
        <begin position="373"/>
        <end position="453"/>
    </location>
</feature>
<feature type="domain" description="Protein kinase" evidence="2">
    <location>
        <begin position="1042"/>
        <end position="1431"/>
    </location>
</feature>
<keyword evidence="4" id="KW-1185">Reference proteome</keyword>
<sequence length="1802" mass="175564">MKGLCINLVVYSSDGAFAVVIHSAGPEAQHLQAGSVELNCFGSSHWTIFEDQRPLLHCPTAPLHPLPSDWQTLLSYSDTQTLMLLPLRRPVLAGAEATETSTLFGALLVAVPPPPPGRAHTDPGLRFPVASGGALPEPLGPDTVYDTDDLDQLSQVLSIGLMTNAVDGAVLQLVADTAAYMGCRAANVQDAMCGLVEGVAAALRLTTRLDLEVLPVVAFRAHSVAAYFRMTRDPASAAGGAGAGGGMGSQGAPGAGGGGGGAVNSGGGPGAAGSSGADSANLGMVARQPSTHVSSRATSRSQAVRWLAEEQQQQQQHVAAPGFLGVGSGGGVASGPLPGGGVGGGMGGAAVSPLHSTVSMHGGLVAGVSRGASGVGASETEAGAADGGGRLPSSSAAGGMGGGRSGMNVGSSAPAPGRALKSSLMGLLSGPARRDSHEGVPVPGLSTHGVSGGANSPRCVAAATAAAIANHSNHGAGISGAHAGSSTQGTSIQLPLLGGGGGASGSGAGFGGRVRASAAPLTQTLLGQQLDMAAAAGLHGPEKSSSQVVVSTSGTSALLPGGHRPTAAAALLAASMSNGGGPVGGRARGASRAGSVEMLGLSGVSPDAASRRHLYAAIVPNCSTFLMADERQPYRDVLYVQRLLPQARAHSLVLLLAGAVGTSRQQSAAQHHLQHTQSLSRHPTTGGGGGSSCAAAGGATAPPAPLPGSSSCRPGSSTMGLTPVSATASGVGASSPSGIRHPNVELLSADEVTTESFRALGSEPPGGEAKDRVMGGVAGAPAASSLLASNAIANAAGGSQHGRTPAAPHRGSGVVEVVAVSGPAPYLQYGAGGGAGMAPAAAAAAGALALYLVASESVPQSILEQVAEDARQIMQVLHRTLCWVLTGPTLGTEWMRLCQLVVSKSAAGTLGGGGSAAGLGRPPSLLANPGAGGSGMSASNANDASAASAAAGAGGGGGTGTGVGKDRTGQSSFLLRSTQTHLSEDLDDLAGVSVAFDTATATDGGTSILGMMINSMRDVLSTIQLDRCPDFRSPSQEDIYAVRLFKVIGRGGQGMVFQGQLYNTVVAVKVIPSAEDPTTAEATADGAAGTAGGSAAAAGGSGAGANGAGPEGAAAEAAAAAKAADAAKQQQRHKRWLVRDALEVAVTTTLSHPSIVQVLNFFTDALVVEYSNEHGRYRLLPREDNPTAKGSTNTAIVMEYCDAGTLKHAVDGGCFRLKTPSGATATGAGGSFGGSAAGGQQPGGGGGGAAGNASGALDLVSLLTSLLEVAAALRHMHENRLVHCDIKPSNVLLKSSASDTRGWVCKLSDFGCVRLLNDTDPATGRPAFHALSPVGSLSYMSPESMFRDVMLDASIDIYAFGILMWECAMAQLPYTGVPAAQLPNLVRRGLRPSFHPRVPPEYRQLAVACWAHEPRRRPSAAAVVQLLQRMLSSAFEETLNTSPSTATGAAVRHAYSDASHGPSPGANSAAAAAALRQNAMSSASAVGPGGGSAAGLGGGGSLTRSKAAAAQALLPRSPSGQSAATMVTPSAVGAAAAAAAAAASSAGGGAGSVHGGTGSHSQLPSVAEVQRSAGGGGQPHSAPTSGGNLAALQRLQAPLPPPSQGGSGASSAVDASGDSQVAAGGNNASDSGAHTTDPMPPVSAGGGSAHGAGGSGGGAAAAALALSPIMPTSDAGVGIPGPSATAGTAATAAVAATAAASASAAAAGAARHTGLPALPQSASGRWSRLQQVSHATDPPSAAAAGAAASSAASSAAEGGGVVTRPAAGAAAAPKSSGRSQQQEQGQQRSDAVDVGAIELTDS</sequence>
<feature type="region of interest" description="Disordered" evidence="1">
    <location>
        <begin position="1083"/>
        <end position="1110"/>
    </location>
</feature>
<feature type="compositionally biased region" description="Low complexity" evidence="1">
    <location>
        <begin position="692"/>
        <end position="711"/>
    </location>
</feature>
<feature type="compositionally biased region" description="Low complexity" evidence="1">
    <location>
        <begin position="1740"/>
        <end position="1789"/>
    </location>
</feature>
<feature type="compositionally biased region" description="Low complexity" evidence="1">
    <location>
        <begin position="723"/>
        <end position="738"/>
    </location>
</feature>
<feature type="compositionally biased region" description="Gly residues" evidence="1">
    <location>
        <begin position="1099"/>
        <end position="1110"/>
    </location>
</feature>
<accession>A0A835T1E2</accession>
<proteinExistence type="predicted"/>
<feature type="region of interest" description="Disordered" evidence="1">
    <location>
        <begin position="666"/>
        <end position="742"/>
    </location>
</feature>
<dbReference type="PROSITE" id="PS50011">
    <property type="entry name" value="PROTEIN_KINASE_DOM"/>
    <property type="match status" value="1"/>
</dbReference>
<feature type="compositionally biased region" description="Gly residues" evidence="1">
    <location>
        <begin position="952"/>
        <end position="963"/>
    </location>
</feature>
<dbReference type="GO" id="GO:0004674">
    <property type="term" value="F:protein serine/threonine kinase activity"/>
    <property type="evidence" value="ECO:0007669"/>
    <property type="project" value="TreeGrafter"/>
</dbReference>
<dbReference type="InterPro" id="IPR011009">
    <property type="entry name" value="Kinase-like_dom_sf"/>
</dbReference>
<dbReference type="PANTHER" id="PTHR44329:SF289">
    <property type="entry name" value="SERINE_THREONINE-PROTEIN KINASE VIK"/>
    <property type="match status" value="1"/>
</dbReference>
<feature type="compositionally biased region" description="Polar residues" evidence="1">
    <location>
        <begin position="666"/>
        <end position="682"/>
    </location>
</feature>
<dbReference type="InterPro" id="IPR001245">
    <property type="entry name" value="Ser-Thr/Tyr_kinase_cat_dom"/>
</dbReference>
<comment type="caution">
    <text evidence="3">The sequence shown here is derived from an EMBL/GenBank/DDBJ whole genome shotgun (WGS) entry which is preliminary data.</text>
</comment>
<dbReference type="Gene3D" id="1.10.510.10">
    <property type="entry name" value="Transferase(Phosphotransferase) domain 1"/>
    <property type="match status" value="1"/>
</dbReference>
<feature type="region of interest" description="Disordered" evidence="1">
    <location>
        <begin position="479"/>
        <end position="498"/>
    </location>
</feature>
<dbReference type="OrthoDB" id="538877at2759"/>
<dbReference type="GO" id="GO:0005524">
    <property type="term" value="F:ATP binding"/>
    <property type="evidence" value="ECO:0007669"/>
    <property type="project" value="InterPro"/>
</dbReference>
<dbReference type="Pfam" id="PF07714">
    <property type="entry name" value="PK_Tyr_Ser-Thr"/>
    <property type="match status" value="1"/>
</dbReference>
<evidence type="ECO:0000313" key="4">
    <source>
        <dbReference type="Proteomes" id="UP000613740"/>
    </source>
</evidence>
<feature type="compositionally biased region" description="Gly residues" evidence="1">
    <location>
        <begin position="1487"/>
        <end position="1501"/>
    </location>
</feature>
<feature type="region of interest" description="Disordered" evidence="1">
    <location>
        <begin position="1568"/>
        <end position="1587"/>
    </location>
</feature>
<protein>
    <recommendedName>
        <fullName evidence="2">Protein kinase domain-containing protein</fullName>
    </recommendedName>
</protein>
<dbReference type="InterPro" id="IPR000719">
    <property type="entry name" value="Prot_kinase_dom"/>
</dbReference>
<feature type="region of interest" description="Disordered" evidence="1">
    <location>
        <begin position="1596"/>
        <end position="1659"/>
    </location>
</feature>